<organism evidence="2 3">
    <name type="scientific">Rubripirellula lacrimiformis</name>
    <dbReference type="NCBI Taxonomy" id="1930273"/>
    <lineage>
        <taxon>Bacteria</taxon>
        <taxon>Pseudomonadati</taxon>
        <taxon>Planctomycetota</taxon>
        <taxon>Planctomycetia</taxon>
        <taxon>Pirellulales</taxon>
        <taxon>Pirellulaceae</taxon>
        <taxon>Rubripirellula</taxon>
    </lineage>
</organism>
<protein>
    <submittedName>
        <fullName evidence="2">Uncharacterized protein</fullName>
    </submittedName>
</protein>
<dbReference type="KEGG" id="rlc:K227x_08280"/>
<name>A0A517N5S1_9BACT</name>
<evidence type="ECO:0000313" key="3">
    <source>
        <dbReference type="Proteomes" id="UP000318538"/>
    </source>
</evidence>
<gene>
    <name evidence="2" type="ORF">K227x_08280</name>
</gene>
<reference evidence="2 3" key="1">
    <citation type="submission" date="2019-02" db="EMBL/GenBank/DDBJ databases">
        <title>Deep-cultivation of Planctomycetes and their phenomic and genomic characterization uncovers novel biology.</title>
        <authorList>
            <person name="Wiegand S."/>
            <person name="Jogler M."/>
            <person name="Boedeker C."/>
            <person name="Pinto D."/>
            <person name="Vollmers J."/>
            <person name="Rivas-Marin E."/>
            <person name="Kohn T."/>
            <person name="Peeters S.H."/>
            <person name="Heuer A."/>
            <person name="Rast P."/>
            <person name="Oberbeckmann S."/>
            <person name="Bunk B."/>
            <person name="Jeske O."/>
            <person name="Meyerdierks A."/>
            <person name="Storesund J.E."/>
            <person name="Kallscheuer N."/>
            <person name="Luecker S."/>
            <person name="Lage O.M."/>
            <person name="Pohl T."/>
            <person name="Merkel B.J."/>
            <person name="Hornburger P."/>
            <person name="Mueller R.-W."/>
            <person name="Bruemmer F."/>
            <person name="Labrenz M."/>
            <person name="Spormann A.M."/>
            <person name="Op den Camp H."/>
            <person name="Overmann J."/>
            <person name="Amann R."/>
            <person name="Jetten M.S.M."/>
            <person name="Mascher T."/>
            <person name="Medema M.H."/>
            <person name="Devos D.P."/>
            <person name="Kaster A.-K."/>
            <person name="Ovreas L."/>
            <person name="Rohde M."/>
            <person name="Galperin M.Y."/>
            <person name="Jogler C."/>
        </authorList>
    </citation>
    <scope>NUCLEOTIDE SEQUENCE [LARGE SCALE GENOMIC DNA]</scope>
    <source>
        <strain evidence="2 3">K22_7</strain>
    </source>
</reference>
<dbReference type="Proteomes" id="UP000318538">
    <property type="component" value="Chromosome"/>
</dbReference>
<evidence type="ECO:0000256" key="1">
    <source>
        <dbReference type="SAM" id="MobiDB-lite"/>
    </source>
</evidence>
<accession>A0A517N5S1</accession>
<dbReference type="AlphaFoldDB" id="A0A517N5S1"/>
<feature type="region of interest" description="Disordered" evidence="1">
    <location>
        <begin position="40"/>
        <end position="64"/>
    </location>
</feature>
<dbReference type="EMBL" id="CP036525">
    <property type="protein sequence ID" value="QDT02451.1"/>
    <property type="molecule type" value="Genomic_DNA"/>
</dbReference>
<evidence type="ECO:0000313" key="2">
    <source>
        <dbReference type="EMBL" id="QDT02451.1"/>
    </source>
</evidence>
<sequence>MKTFCNKRPPLNRRMVAKTRHRLILRFNVVIDEHALPGIPIGTQEGPAQDGRKQGRSTAGAVGGIRGRGDLLPTALIGSGMAWLYWTDRSDRRLGRLAESQIVPSSARQAWLAL</sequence>
<proteinExistence type="predicted"/>
<keyword evidence="3" id="KW-1185">Reference proteome</keyword>